<comment type="cofactor">
    <cofactor evidence="2">
        <name>Zn(2+)</name>
        <dbReference type="ChEBI" id="CHEBI:29105"/>
    </cofactor>
    <text evidence="2">Binds 1 zinc ion per subunit.</text>
</comment>
<dbReference type="EMBL" id="BBNY01000005">
    <property type="protein sequence ID" value="GAL89032.1"/>
    <property type="molecule type" value="Genomic_DNA"/>
</dbReference>
<comment type="caution">
    <text evidence="5">The sequence shown here is derived from an EMBL/GenBank/DDBJ whole genome shotgun (WGS) entry which is preliminary data.</text>
</comment>
<keyword evidence="2" id="KW-0862">Zinc</keyword>
<dbReference type="Proteomes" id="UP000030184">
    <property type="component" value="Unassembled WGS sequence"/>
</dbReference>
<dbReference type="RefSeq" id="WP_045371574.1">
    <property type="nucleotide sequence ID" value="NZ_BBNY01000005.1"/>
</dbReference>
<evidence type="ECO:0000259" key="4">
    <source>
        <dbReference type="Pfam" id="PF01433"/>
    </source>
</evidence>
<dbReference type="Gene3D" id="1.10.390.10">
    <property type="entry name" value="Neutral Protease Domain 2"/>
    <property type="match status" value="1"/>
</dbReference>
<accession>A0A098LRM4</accession>
<keyword evidence="5" id="KW-0378">Hydrolase</keyword>
<dbReference type="InterPro" id="IPR027268">
    <property type="entry name" value="Peptidase_M4/M1_CTD_sf"/>
</dbReference>
<evidence type="ECO:0000313" key="5">
    <source>
        <dbReference type="EMBL" id="GAL89032.1"/>
    </source>
</evidence>
<feature type="signal peptide" evidence="3">
    <location>
        <begin position="1"/>
        <end position="21"/>
    </location>
</feature>
<dbReference type="GO" id="GO:0008270">
    <property type="term" value="F:zinc ion binding"/>
    <property type="evidence" value="ECO:0007669"/>
    <property type="project" value="InterPro"/>
</dbReference>
<reference evidence="6" key="1">
    <citation type="journal article" date="2014" name="Genome Announc.">
        <title>Draft Genome Sequence of Marine Flavobacterium Jejuia pallidilutea Strain 11shimoA1 and Pigmentation Mutants.</title>
        <authorList>
            <person name="Takatani N."/>
            <person name="Nakanishi M."/>
            <person name="Meirelles P."/>
            <person name="Mino S."/>
            <person name="Suda W."/>
            <person name="Oshima K."/>
            <person name="Hattori M."/>
            <person name="Ohkuma M."/>
            <person name="Hosokawa M."/>
            <person name="Miyashita K."/>
            <person name="Thompson F.L."/>
            <person name="Niwa A."/>
            <person name="Sawabe T."/>
            <person name="Sawabe T."/>
        </authorList>
    </citation>
    <scope>NUCLEOTIDE SEQUENCE [LARGE SCALE GENOMIC DNA]</scope>
    <source>
        <strain evidence="6">JCM 19538</strain>
    </source>
</reference>
<keyword evidence="5" id="KW-0031">Aminopeptidase</keyword>
<keyword evidence="6" id="KW-1185">Reference proteome</keyword>
<protein>
    <submittedName>
        <fullName evidence="5">Zn-dependent aminopeptidase</fullName>
    </submittedName>
</protein>
<evidence type="ECO:0000256" key="3">
    <source>
        <dbReference type="SAM" id="SignalP"/>
    </source>
</evidence>
<evidence type="ECO:0000313" key="6">
    <source>
        <dbReference type="Proteomes" id="UP000030184"/>
    </source>
</evidence>
<dbReference type="Pfam" id="PF01433">
    <property type="entry name" value="Peptidase_M1"/>
    <property type="match status" value="1"/>
</dbReference>
<evidence type="ECO:0000256" key="1">
    <source>
        <dbReference type="PIRSR" id="PIRSR634015-1"/>
    </source>
</evidence>
<dbReference type="AlphaFoldDB" id="A0A098LRM4"/>
<dbReference type="PANTHER" id="PTHR45726:SF3">
    <property type="entry name" value="LEUKOTRIENE A-4 HYDROLASE"/>
    <property type="match status" value="1"/>
</dbReference>
<feature type="binding site" evidence="2">
    <location>
        <position position="374"/>
    </location>
    <ligand>
        <name>Zn(2+)</name>
        <dbReference type="ChEBI" id="CHEBI:29105"/>
        <note>catalytic</note>
    </ligand>
</feature>
<proteinExistence type="predicted"/>
<feature type="binding site" evidence="2">
    <location>
        <position position="370"/>
    </location>
    <ligand>
        <name>Zn(2+)</name>
        <dbReference type="ChEBI" id="CHEBI:29105"/>
        <note>catalytic</note>
    </ligand>
</feature>
<dbReference type="CDD" id="cd09604">
    <property type="entry name" value="M1_APN_like"/>
    <property type="match status" value="1"/>
</dbReference>
<feature type="active site" description="Proton donor" evidence="1">
    <location>
        <position position="453"/>
    </location>
</feature>
<sequence length="614" mass="70228">MKRFLFSLFCISLFVSCNSTKETPVLNTPKPHTSPYNSTSNYWQQHVNYKMEIDMDVNTYQYKGKQTLVYTNNSPDVLNNVFYHLYFNAFQPGSEMDVRSLTIADPDPRVGDRISKLQPNEIGYIKVNSLKQNGVAVNYETVGTVLEVDLATPIKPGDSVTFTMDFDGQVPLQIRRSGRNNEEGVALSMTQWYPKLAEYDFEGWHADPYIGREFHGVWGDFDVKLTIDKNYTVGGTGYLQNPNEIGHGYETTEVKPVKGDKLTWHFKAPNVHDFTWAADPDYIHDTAQVPNGPLLHFFYKNTLSNETKDLWKKMQPKAVELMQYFSEHIGTYPYKQYSIIQGGDGGMEYAMCTLITGNRSFGSLVGVTAHEMAHTWFQFLLATNEAKHEWMDEGFTSYISGWAMNDIFERNNPNPSANAYRGYIYLANSGKEQPLTTHADRYMYNEAYGISAYSKGQVFMAQLGYVIGKDNLKKTIKQYFKDWAFKHPTPNDFIRVAEKVSGLELDWYLTDFAQTTNTIDYAVKSVDEKTITLERKGLMPMPIDLKVIYNDGTTENFYIPLQMMRGEKPTSATIIKDWAWAYPTYSFETKKSVKNVQIDPSGLMADVNQTNNKI</sequence>
<keyword evidence="3" id="KW-0732">Signal</keyword>
<dbReference type="GO" id="GO:0008237">
    <property type="term" value="F:metallopeptidase activity"/>
    <property type="evidence" value="ECO:0007669"/>
    <property type="project" value="InterPro"/>
</dbReference>
<dbReference type="GO" id="GO:0004177">
    <property type="term" value="F:aminopeptidase activity"/>
    <property type="evidence" value="ECO:0007669"/>
    <property type="project" value="UniProtKB-KW"/>
</dbReference>
<dbReference type="InterPro" id="IPR034015">
    <property type="entry name" value="M1_LTA4H"/>
</dbReference>
<keyword evidence="2" id="KW-0479">Metal-binding</keyword>
<feature type="domain" description="Peptidase M1 membrane alanine aminopeptidase" evidence="4">
    <location>
        <begin position="362"/>
        <end position="508"/>
    </location>
</feature>
<dbReference type="SUPFAM" id="SSF55486">
    <property type="entry name" value="Metalloproteases ('zincins'), catalytic domain"/>
    <property type="match status" value="1"/>
</dbReference>
<keyword evidence="5" id="KW-0645">Protease</keyword>
<gene>
    <name evidence="5" type="ORF">JCM19538_2021</name>
</gene>
<feature type="chain" id="PRO_5001937702" evidence="3">
    <location>
        <begin position="22"/>
        <end position="614"/>
    </location>
</feature>
<feature type="active site" description="Proton acceptor" evidence="1">
    <location>
        <position position="371"/>
    </location>
</feature>
<organism evidence="5 6">
    <name type="scientific">Jejuia pallidilutea</name>
    <dbReference type="NCBI Taxonomy" id="504487"/>
    <lineage>
        <taxon>Bacteria</taxon>
        <taxon>Pseudomonadati</taxon>
        <taxon>Bacteroidota</taxon>
        <taxon>Flavobacteriia</taxon>
        <taxon>Flavobacteriales</taxon>
        <taxon>Flavobacteriaceae</taxon>
        <taxon>Jejuia</taxon>
    </lineage>
</organism>
<evidence type="ECO:0000256" key="2">
    <source>
        <dbReference type="PIRSR" id="PIRSR634015-3"/>
    </source>
</evidence>
<name>A0A098LRM4_9FLAO</name>
<feature type="binding site" evidence="2">
    <location>
        <position position="393"/>
    </location>
    <ligand>
        <name>Zn(2+)</name>
        <dbReference type="ChEBI" id="CHEBI:29105"/>
        <note>catalytic</note>
    </ligand>
</feature>
<dbReference type="OrthoDB" id="9814383at2"/>
<dbReference type="InterPro" id="IPR014782">
    <property type="entry name" value="Peptidase_M1_dom"/>
</dbReference>
<dbReference type="PANTHER" id="PTHR45726">
    <property type="entry name" value="LEUKOTRIENE A-4 HYDROLASE"/>
    <property type="match status" value="1"/>
</dbReference>
<dbReference type="PROSITE" id="PS51257">
    <property type="entry name" value="PROKAR_LIPOPROTEIN"/>
    <property type="match status" value="1"/>
</dbReference>